<accession>A0ACA9KR48</accession>
<dbReference type="Proteomes" id="UP000789366">
    <property type="component" value="Unassembled WGS sequence"/>
</dbReference>
<dbReference type="EMBL" id="CAJVPW010001472">
    <property type="protein sequence ID" value="CAG8484947.1"/>
    <property type="molecule type" value="Genomic_DNA"/>
</dbReference>
<protein>
    <submittedName>
        <fullName evidence="1">8673_t:CDS:1</fullName>
    </submittedName>
</protein>
<evidence type="ECO:0000313" key="1">
    <source>
        <dbReference type="EMBL" id="CAG8484947.1"/>
    </source>
</evidence>
<sequence length="85" mass="9642">MASITTKYVTENELNNEMSIEELTQYALGINIFLTDKLVSKHVLYTLPQPSLNHDQISEVLTTSCQYVGMLIIEPGIQKRLKSQN</sequence>
<comment type="caution">
    <text evidence="1">The sequence shown here is derived from an EMBL/GenBank/DDBJ whole genome shotgun (WGS) entry which is preliminary data.</text>
</comment>
<evidence type="ECO:0000313" key="2">
    <source>
        <dbReference type="Proteomes" id="UP000789366"/>
    </source>
</evidence>
<reference evidence="1" key="1">
    <citation type="submission" date="2021-06" db="EMBL/GenBank/DDBJ databases">
        <authorList>
            <person name="Kallberg Y."/>
            <person name="Tangrot J."/>
            <person name="Rosling A."/>
        </authorList>
    </citation>
    <scope>NUCLEOTIDE SEQUENCE</scope>
    <source>
        <strain evidence="1">28 12/20/2015</strain>
    </source>
</reference>
<gene>
    <name evidence="1" type="ORF">SPELUC_LOCUS2295</name>
</gene>
<name>A0ACA9KR48_9GLOM</name>
<organism evidence="1 2">
    <name type="scientific">Cetraspora pellucida</name>
    <dbReference type="NCBI Taxonomy" id="1433469"/>
    <lineage>
        <taxon>Eukaryota</taxon>
        <taxon>Fungi</taxon>
        <taxon>Fungi incertae sedis</taxon>
        <taxon>Mucoromycota</taxon>
        <taxon>Glomeromycotina</taxon>
        <taxon>Glomeromycetes</taxon>
        <taxon>Diversisporales</taxon>
        <taxon>Gigasporaceae</taxon>
        <taxon>Cetraspora</taxon>
    </lineage>
</organism>
<keyword evidence="2" id="KW-1185">Reference proteome</keyword>
<proteinExistence type="predicted"/>